<reference evidence="3 4" key="1">
    <citation type="submission" date="2020-08" db="EMBL/GenBank/DDBJ databases">
        <title>Bridging the membrane lipid divide: bacteria of the FCB group superphylum have the potential to synthesize archaeal ether lipids.</title>
        <authorList>
            <person name="Villanueva L."/>
            <person name="Von Meijenfeldt F.A.B."/>
            <person name="Westbye A.B."/>
            <person name="Yadav S."/>
            <person name="Hopmans E.C."/>
            <person name="Dutilh B.E."/>
            <person name="Sinninghe Damste J.S."/>
        </authorList>
    </citation>
    <scope>NUCLEOTIDE SEQUENCE [LARGE SCALE GENOMIC DNA]</scope>
    <source>
        <strain evidence="3">NIOZ-UU17</strain>
    </source>
</reference>
<evidence type="ECO:0000259" key="2">
    <source>
        <dbReference type="PROSITE" id="PS50206"/>
    </source>
</evidence>
<dbReference type="SMART" id="SM00450">
    <property type="entry name" value="RHOD"/>
    <property type="match status" value="1"/>
</dbReference>
<dbReference type="PANTHER" id="PTHR43031">
    <property type="entry name" value="FAD-DEPENDENT OXIDOREDUCTASE"/>
    <property type="match status" value="1"/>
</dbReference>
<sequence>MKNSLSALLISILITACLFAQPDKLTMLTPTELHQIMQKKDVFLVDVHVPEQHHIKGTDLFVPFHQIKKKLNKFPKDKRTPIYLYCKSGPMGNAAAKTLFESGYKEIYNLQGGKDAWLDAGYGVK</sequence>
<dbReference type="InterPro" id="IPR001763">
    <property type="entry name" value="Rhodanese-like_dom"/>
</dbReference>
<gene>
    <name evidence="3" type="ORF">H8D96_06980</name>
</gene>
<dbReference type="Pfam" id="PF00581">
    <property type="entry name" value="Rhodanese"/>
    <property type="match status" value="1"/>
</dbReference>
<dbReference type="PANTHER" id="PTHR43031:SF1">
    <property type="entry name" value="PYRIDINE NUCLEOTIDE-DISULPHIDE OXIDOREDUCTASE"/>
    <property type="match status" value="1"/>
</dbReference>
<dbReference type="PROSITE" id="PS50206">
    <property type="entry name" value="RHODANESE_3"/>
    <property type="match status" value="1"/>
</dbReference>
<organism evidence="3 4">
    <name type="scientific">Candidatus Desulfatibia vada</name>
    <dbReference type="NCBI Taxonomy" id="2841696"/>
    <lineage>
        <taxon>Bacteria</taxon>
        <taxon>Pseudomonadati</taxon>
        <taxon>Thermodesulfobacteriota</taxon>
        <taxon>Desulfobacteria</taxon>
        <taxon>Desulfobacterales</taxon>
        <taxon>Desulfobacterales incertae sedis</taxon>
        <taxon>Candidatus Desulfatibia</taxon>
    </lineage>
</organism>
<dbReference type="AlphaFoldDB" id="A0A8J6TQ34"/>
<name>A0A8J6TQ34_9BACT</name>
<comment type="caution">
    <text evidence="3">The sequence shown here is derived from an EMBL/GenBank/DDBJ whole genome shotgun (WGS) entry which is preliminary data.</text>
</comment>
<feature type="chain" id="PRO_5035267593" evidence="1">
    <location>
        <begin position="21"/>
        <end position="125"/>
    </location>
</feature>
<dbReference type="InterPro" id="IPR050229">
    <property type="entry name" value="GlpE_sulfurtransferase"/>
</dbReference>
<dbReference type="SUPFAM" id="SSF52821">
    <property type="entry name" value="Rhodanese/Cell cycle control phosphatase"/>
    <property type="match status" value="1"/>
</dbReference>
<evidence type="ECO:0000313" key="4">
    <source>
        <dbReference type="Proteomes" id="UP000605201"/>
    </source>
</evidence>
<accession>A0A8J6TQ34</accession>
<dbReference type="CDD" id="cd00158">
    <property type="entry name" value="RHOD"/>
    <property type="match status" value="1"/>
</dbReference>
<dbReference type="Proteomes" id="UP000605201">
    <property type="component" value="Unassembled WGS sequence"/>
</dbReference>
<protein>
    <submittedName>
        <fullName evidence="3">Rhodanese-like domain-containing protein</fullName>
    </submittedName>
</protein>
<evidence type="ECO:0000313" key="3">
    <source>
        <dbReference type="EMBL" id="MBC8431648.1"/>
    </source>
</evidence>
<dbReference type="Gene3D" id="3.40.250.10">
    <property type="entry name" value="Rhodanese-like domain"/>
    <property type="match status" value="1"/>
</dbReference>
<dbReference type="EMBL" id="JACNIG010000162">
    <property type="protein sequence ID" value="MBC8431648.1"/>
    <property type="molecule type" value="Genomic_DNA"/>
</dbReference>
<dbReference type="InterPro" id="IPR036873">
    <property type="entry name" value="Rhodanese-like_dom_sf"/>
</dbReference>
<keyword evidence="1" id="KW-0732">Signal</keyword>
<dbReference type="PROSITE" id="PS51257">
    <property type="entry name" value="PROKAR_LIPOPROTEIN"/>
    <property type="match status" value="1"/>
</dbReference>
<feature type="domain" description="Rhodanese" evidence="2">
    <location>
        <begin position="38"/>
        <end position="125"/>
    </location>
</feature>
<feature type="signal peptide" evidence="1">
    <location>
        <begin position="1"/>
        <end position="20"/>
    </location>
</feature>
<evidence type="ECO:0000256" key="1">
    <source>
        <dbReference type="SAM" id="SignalP"/>
    </source>
</evidence>
<proteinExistence type="predicted"/>